<keyword evidence="1" id="KW-0805">Transcription regulation</keyword>
<dbReference type="Proteomes" id="UP001201262">
    <property type="component" value="Unassembled WGS sequence"/>
</dbReference>
<evidence type="ECO:0000256" key="4">
    <source>
        <dbReference type="ARBA" id="ARBA00023242"/>
    </source>
</evidence>
<evidence type="ECO:0000256" key="3">
    <source>
        <dbReference type="ARBA" id="ARBA00023163"/>
    </source>
</evidence>
<dbReference type="AlphaFoldDB" id="A0AAD4PZB3"/>
<dbReference type="GO" id="GO:0003677">
    <property type="term" value="F:DNA binding"/>
    <property type="evidence" value="ECO:0007669"/>
    <property type="project" value="UniProtKB-KW"/>
</dbReference>
<comment type="caution">
    <text evidence="6">The sequence shown here is derived from an EMBL/GenBank/DDBJ whole genome shotgun (WGS) entry which is preliminary data.</text>
</comment>
<keyword evidence="7" id="KW-1185">Reference proteome</keyword>
<dbReference type="PANTHER" id="PTHR47784:SF5">
    <property type="entry name" value="STEROL UPTAKE CONTROL PROTEIN 2"/>
    <property type="match status" value="1"/>
</dbReference>
<accession>A0AAD4PZB3</accession>
<sequence length="433" mass="48881">MADKVVSATSRKYHHKTRRGCLVCKQRRIKCDERKPICLNCGKKSIECSFLRLVPASVLKRYEFQVSSQHSLSPPSDPGFALFCRPNTIDREFFTRYISHTAPTITNRENSKAIYTSVIPRLSSTNSFLGHGILAIAYGHAARTTTQPDLIAKYLTDSAFHMNTTLSSYSQAITHLSQDNTPAVFGASVLICLYTFLSSAHEYEELLSPDTINLENRDSNFLDQLILIPVRLAHGIRGIVYVFWQSREWIATSSLSPLIQRPSPLHGPERLLFWAHIEDQELAKLGNLWTGNSVSKQEASILSQALEHLRRTFIISTRLHAFARDAEESDTSPSIEGTSLKDIHHRLSAARLDDLASIFTWYVSIPGEFLGMLQRRNLFAVVLLAHHAILLDRACAKKWWFCNLSSNFVSASSLILGKERRAWIEWPLKVVGS</sequence>
<keyword evidence="2" id="KW-0238">DNA-binding</keyword>
<dbReference type="RefSeq" id="XP_046073310.1">
    <property type="nucleotide sequence ID" value="XM_046209513.1"/>
</dbReference>
<dbReference type="GO" id="GO:0001228">
    <property type="term" value="F:DNA-binding transcription activator activity, RNA polymerase II-specific"/>
    <property type="evidence" value="ECO:0007669"/>
    <property type="project" value="TreeGrafter"/>
</dbReference>
<dbReference type="PROSITE" id="PS50048">
    <property type="entry name" value="ZN2_CY6_FUNGAL_2"/>
    <property type="match status" value="1"/>
</dbReference>
<dbReference type="SUPFAM" id="SSF57701">
    <property type="entry name" value="Zn2/Cys6 DNA-binding domain"/>
    <property type="match status" value="1"/>
</dbReference>
<dbReference type="Pfam" id="PF11951">
    <property type="entry name" value="Fungal_trans_2"/>
    <property type="match status" value="1"/>
</dbReference>
<gene>
    <name evidence="6" type="ORF">BGW36DRAFT_151350</name>
</gene>
<dbReference type="Gene3D" id="4.10.240.10">
    <property type="entry name" value="Zn(2)-C6 fungal-type DNA-binding domain"/>
    <property type="match status" value="1"/>
</dbReference>
<dbReference type="PANTHER" id="PTHR47784">
    <property type="entry name" value="STEROL UPTAKE CONTROL PROTEIN 2"/>
    <property type="match status" value="1"/>
</dbReference>
<dbReference type="InterPro" id="IPR001138">
    <property type="entry name" value="Zn2Cys6_DnaBD"/>
</dbReference>
<dbReference type="GO" id="GO:0008270">
    <property type="term" value="F:zinc ion binding"/>
    <property type="evidence" value="ECO:0007669"/>
    <property type="project" value="InterPro"/>
</dbReference>
<evidence type="ECO:0000313" key="7">
    <source>
        <dbReference type="Proteomes" id="UP001201262"/>
    </source>
</evidence>
<proteinExistence type="predicted"/>
<keyword evidence="4" id="KW-0539">Nucleus</keyword>
<dbReference type="CDD" id="cd00067">
    <property type="entry name" value="GAL4"/>
    <property type="match status" value="1"/>
</dbReference>
<evidence type="ECO:0000313" key="6">
    <source>
        <dbReference type="EMBL" id="KAH8698846.1"/>
    </source>
</evidence>
<dbReference type="EMBL" id="JAJTJA010000005">
    <property type="protein sequence ID" value="KAH8698846.1"/>
    <property type="molecule type" value="Genomic_DNA"/>
</dbReference>
<evidence type="ECO:0000256" key="1">
    <source>
        <dbReference type="ARBA" id="ARBA00023015"/>
    </source>
</evidence>
<dbReference type="SMART" id="SM00066">
    <property type="entry name" value="GAL4"/>
    <property type="match status" value="1"/>
</dbReference>
<organism evidence="6 7">
    <name type="scientific">Talaromyces proteolyticus</name>
    <dbReference type="NCBI Taxonomy" id="1131652"/>
    <lineage>
        <taxon>Eukaryota</taxon>
        <taxon>Fungi</taxon>
        <taxon>Dikarya</taxon>
        <taxon>Ascomycota</taxon>
        <taxon>Pezizomycotina</taxon>
        <taxon>Eurotiomycetes</taxon>
        <taxon>Eurotiomycetidae</taxon>
        <taxon>Eurotiales</taxon>
        <taxon>Trichocomaceae</taxon>
        <taxon>Talaromyces</taxon>
        <taxon>Talaromyces sect. Bacilispori</taxon>
    </lineage>
</organism>
<dbReference type="InterPro" id="IPR021858">
    <property type="entry name" value="Fun_TF"/>
</dbReference>
<evidence type="ECO:0000259" key="5">
    <source>
        <dbReference type="PROSITE" id="PS50048"/>
    </source>
</evidence>
<dbReference type="Pfam" id="PF00172">
    <property type="entry name" value="Zn_clus"/>
    <property type="match status" value="1"/>
</dbReference>
<feature type="domain" description="Zn(2)-C6 fungal-type" evidence="5">
    <location>
        <begin position="20"/>
        <end position="50"/>
    </location>
</feature>
<reference evidence="6" key="1">
    <citation type="submission" date="2021-12" db="EMBL/GenBank/DDBJ databases">
        <title>Convergent genome expansion in fungi linked to evolution of root-endophyte symbiosis.</title>
        <authorList>
            <consortium name="DOE Joint Genome Institute"/>
            <person name="Ke Y.-H."/>
            <person name="Bonito G."/>
            <person name="Liao H.-L."/>
            <person name="Looney B."/>
            <person name="Rojas-Flechas A."/>
            <person name="Nash J."/>
            <person name="Hameed K."/>
            <person name="Schadt C."/>
            <person name="Martin F."/>
            <person name="Crous P.W."/>
            <person name="Miettinen O."/>
            <person name="Magnuson J.K."/>
            <person name="Labbe J."/>
            <person name="Jacobson D."/>
            <person name="Doktycz M.J."/>
            <person name="Veneault-Fourrey C."/>
            <person name="Kuo A."/>
            <person name="Mondo S."/>
            <person name="Calhoun S."/>
            <person name="Riley R."/>
            <person name="Ohm R."/>
            <person name="LaButti K."/>
            <person name="Andreopoulos B."/>
            <person name="Pangilinan J."/>
            <person name="Nolan M."/>
            <person name="Tritt A."/>
            <person name="Clum A."/>
            <person name="Lipzen A."/>
            <person name="Daum C."/>
            <person name="Barry K."/>
            <person name="Grigoriev I.V."/>
            <person name="Vilgalys R."/>
        </authorList>
    </citation>
    <scope>NUCLEOTIDE SEQUENCE</scope>
    <source>
        <strain evidence="6">PMI_201</strain>
    </source>
</reference>
<protein>
    <recommendedName>
        <fullName evidence="5">Zn(2)-C6 fungal-type domain-containing protein</fullName>
    </recommendedName>
</protein>
<dbReference type="InterPro" id="IPR053157">
    <property type="entry name" value="Sterol_Uptake_Regulator"/>
</dbReference>
<evidence type="ECO:0000256" key="2">
    <source>
        <dbReference type="ARBA" id="ARBA00023125"/>
    </source>
</evidence>
<name>A0AAD4PZB3_9EURO</name>
<dbReference type="PROSITE" id="PS00463">
    <property type="entry name" value="ZN2_CY6_FUNGAL_1"/>
    <property type="match status" value="1"/>
</dbReference>
<dbReference type="GeneID" id="70239800"/>
<keyword evidence="3" id="KW-0804">Transcription</keyword>
<dbReference type="InterPro" id="IPR036864">
    <property type="entry name" value="Zn2-C6_fun-type_DNA-bd_sf"/>
</dbReference>